<sequence length="361" mass="41721">MFRGRRESREERRFHETSDYRLVISDELNTNYPLVTAKSDESWHAFIDGSQTFVSFNPKYVKPALQRDILLVALQRAHSSKLAAPEHGKEGHSTYELVLDELAEEVKKGSASLYVTRFTMKKNKAEAKMVEPVEVERYILEAPQRVESVYRPDSHKLAVDLKEQHGDNLKPVIKEIKRRLKDGTLSAASALLTFVYFGLDEHKIVEILSDTDFRQRMRDSDDGAHLPHKSKRRDGEIMVCELIDILGKDLRDFRIVSSPDNHKKALASLRDDYSFTIRDQDWDPIEHVVTFTPIAIFRSASEVAYWHSPRGYREPDRTVIIDENWGGQVTTEIITAYRRDEDRPKRGPRLGLLSFFFGTRS</sequence>
<name>A0A1F5Z6H0_9BACT</name>
<organism evidence="1 2">
    <name type="scientific">Candidatus Gottesmanbacteria bacterium RIFCSPHIGHO2_01_FULL_42_12</name>
    <dbReference type="NCBI Taxonomy" id="1798377"/>
    <lineage>
        <taxon>Bacteria</taxon>
        <taxon>Candidatus Gottesmaniibacteriota</taxon>
    </lineage>
</organism>
<dbReference type="EMBL" id="MFJG01000002">
    <property type="protein sequence ID" value="OGG07742.1"/>
    <property type="molecule type" value="Genomic_DNA"/>
</dbReference>
<proteinExistence type="predicted"/>
<dbReference type="STRING" id="1798377.A2872_02145"/>
<reference evidence="1 2" key="1">
    <citation type="journal article" date="2016" name="Nat. Commun.">
        <title>Thousands of microbial genomes shed light on interconnected biogeochemical processes in an aquifer system.</title>
        <authorList>
            <person name="Anantharaman K."/>
            <person name="Brown C.T."/>
            <person name="Hug L.A."/>
            <person name="Sharon I."/>
            <person name="Castelle C.J."/>
            <person name="Probst A.J."/>
            <person name="Thomas B.C."/>
            <person name="Singh A."/>
            <person name="Wilkins M.J."/>
            <person name="Karaoz U."/>
            <person name="Brodie E.L."/>
            <person name="Williams K.H."/>
            <person name="Hubbard S.S."/>
            <person name="Banfield J.F."/>
        </authorList>
    </citation>
    <scope>NUCLEOTIDE SEQUENCE [LARGE SCALE GENOMIC DNA]</scope>
</reference>
<evidence type="ECO:0000313" key="2">
    <source>
        <dbReference type="Proteomes" id="UP000178681"/>
    </source>
</evidence>
<comment type="caution">
    <text evidence="1">The sequence shown here is derived from an EMBL/GenBank/DDBJ whole genome shotgun (WGS) entry which is preliminary data.</text>
</comment>
<dbReference type="AlphaFoldDB" id="A0A1F5Z6H0"/>
<dbReference type="Proteomes" id="UP000178681">
    <property type="component" value="Unassembled WGS sequence"/>
</dbReference>
<protein>
    <submittedName>
        <fullName evidence="1">Uncharacterized protein</fullName>
    </submittedName>
</protein>
<evidence type="ECO:0000313" key="1">
    <source>
        <dbReference type="EMBL" id="OGG07742.1"/>
    </source>
</evidence>
<accession>A0A1F5Z6H0</accession>
<gene>
    <name evidence="1" type="ORF">A2872_02145</name>
</gene>